<feature type="transmembrane region" description="Helical" evidence="6">
    <location>
        <begin position="178"/>
        <end position="198"/>
    </location>
</feature>
<feature type="transmembrane region" description="Helical" evidence="6">
    <location>
        <begin position="114"/>
        <end position="135"/>
    </location>
</feature>
<keyword evidence="2" id="KW-1003">Cell membrane</keyword>
<feature type="transmembrane region" description="Helical" evidence="6">
    <location>
        <begin position="306"/>
        <end position="323"/>
    </location>
</feature>
<feature type="transmembrane region" description="Helical" evidence="6">
    <location>
        <begin position="238"/>
        <end position="262"/>
    </location>
</feature>
<name>A0A964XIT4_9ACTN</name>
<feature type="transmembrane region" description="Helical" evidence="6">
    <location>
        <begin position="89"/>
        <end position="108"/>
    </location>
</feature>
<proteinExistence type="predicted"/>
<feature type="transmembrane region" description="Helical" evidence="6">
    <location>
        <begin position="368"/>
        <end position="389"/>
    </location>
</feature>
<keyword evidence="9" id="KW-1185">Reference proteome</keyword>
<evidence type="ECO:0000313" key="8">
    <source>
        <dbReference type="EMBL" id="NBE50380.1"/>
    </source>
</evidence>
<dbReference type="EMBL" id="JAAAHS010000010">
    <property type="protein sequence ID" value="NBE50380.1"/>
    <property type="molecule type" value="Genomic_DNA"/>
</dbReference>
<dbReference type="GO" id="GO:0005886">
    <property type="term" value="C:plasma membrane"/>
    <property type="evidence" value="ECO:0007669"/>
    <property type="project" value="UniProtKB-SubCell"/>
</dbReference>
<protein>
    <submittedName>
        <fullName evidence="8">MFS transporter</fullName>
    </submittedName>
</protein>
<dbReference type="PROSITE" id="PS00216">
    <property type="entry name" value="SUGAR_TRANSPORT_1"/>
    <property type="match status" value="1"/>
</dbReference>
<dbReference type="InterPro" id="IPR005829">
    <property type="entry name" value="Sugar_transporter_CS"/>
</dbReference>
<dbReference type="RefSeq" id="WP_161693371.1">
    <property type="nucleotide sequence ID" value="NZ_JAAAHS010000010.1"/>
</dbReference>
<evidence type="ECO:0000259" key="7">
    <source>
        <dbReference type="PROSITE" id="PS50850"/>
    </source>
</evidence>
<feature type="transmembrane region" description="Helical" evidence="6">
    <location>
        <begin position="401"/>
        <end position="420"/>
    </location>
</feature>
<dbReference type="AlphaFoldDB" id="A0A964XIT4"/>
<keyword evidence="4 6" id="KW-1133">Transmembrane helix</keyword>
<dbReference type="SUPFAM" id="SSF103473">
    <property type="entry name" value="MFS general substrate transporter"/>
    <property type="match status" value="1"/>
</dbReference>
<dbReference type="InterPro" id="IPR020846">
    <property type="entry name" value="MFS_dom"/>
</dbReference>
<keyword evidence="5 6" id="KW-0472">Membrane</keyword>
<dbReference type="InterPro" id="IPR050189">
    <property type="entry name" value="MFS_Efflux_Transporters"/>
</dbReference>
<evidence type="ECO:0000256" key="5">
    <source>
        <dbReference type="ARBA" id="ARBA00023136"/>
    </source>
</evidence>
<dbReference type="OrthoDB" id="65739at2"/>
<feature type="transmembrane region" description="Helical" evidence="6">
    <location>
        <begin position="274"/>
        <end position="294"/>
    </location>
</feature>
<evidence type="ECO:0000256" key="4">
    <source>
        <dbReference type="ARBA" id="ARBA00022989"/>
    </source>
</evidence>
<evidence type="ECO:0000256" key="6">
    <source>
        <dbReference type="SAM" id="Phobius"/>
    </source>
</evidence>
<evidence type="ECO:0000313" key="9">
    <source>
        <dbReference type="Proteomes" id="UP000598297"/>
    </source>
</evidence>
<keyword evidence="3 6" id="KW-0812">Transmembrane</keyword>
<feature type="domain" description="Major facilitator superfamily (MFS) profile" evidence="7">
    <location>
        <begin position="23"/>
        <end position="424"/>
    </location>
</feature>
<dbReference type="Pfam" id="PF07690">
    <property type="entry name" value="MFS_1"/>
    <property type="match status" value="1"/>
</dbReference>
<dbReference type="GO" id="GO:0022857">
    <property type="term" value="F:transmembrane transporter activity"/>
    <property type="evidence" value="ECO:0007669"/>
    <property type="project" value="InterPro"/>
</dbReference>
<organism evidence="8 9">
    <name type="scientific">Streptomyces boluensis</name>
    <dbReference type="NCBI Taxonomy" id="1775135"/>
    <lineage>
        <taxon>Bacteria</taxon>
        <taxon>Bacillati</taxon>
        <taxon>Actinomycetota</taxon>
        <taxon>Actinomycetes</taxon>
        <taxon>Kitasatosporales</taxon>
        <taxon>Streptomycetaceae</taxon>
        <taxon>Streptomyces</taxon>
    </lineage>
</organism>
<evidence type="ECO:0000256" key="2">
    <source>
        <dbReference type="ARBA" id="ARBA00022475"/>
    </source>
</evidence>
<comment type="subcellular location">
    <subcellularLocation>
        <location evidence="1">Cell membrane</location>
        <topology evidence="1">Multi-pass membrane protein</topology>
    </subcellularLocation>
</comment>
<sequence>MPELSQSTVMPKSEVQVKGRWRQLSLLGGTMLVDSTEASLVSSLFPLIRQSLGVSLGALGILTAAGKIAGAFTGPLWVWVAERWSRKSVLVVATGLWGVWGVAAGFAQSFAQLLVLYTVLAAGYAAAHPIITELIGDLFGGSTRGRAIGVVYGAVAMVSAVIGPLKGQLAGVDEGWRWGLWGVGTFNILLGLAMWLWFRDPGRGAAEEQLADLDRATRDAHSKLTWAKAFSLLKIRSLVVLLVSRLLSGHLLVGTFGVVYLVDVYGFSTQKASIVLLPFGVGYFLGTLLGGFAADWAGRRSPRHGLVTVLQAAQFAFAGFAFFGTQFDYGSIALFGVFFALMGAAQGVNPSVNRPMVMAITPPELRGAAFAIYVSVFEAIAWASFSLGAGFLGDAIGLRTVFLWALVILMLVNGAFLTLLHRSYGEDVARVQRELHERREQALDSAT</sequence>
<dbReference type="InterPro" id="IPR011701">
    <property type="entry name" value="MFS"/>
</dbReference>
<reference evidence="8" key="1">
    <citation type="submission" date="2020-01" db="EMBL/GenBank/DDBJ databases">
        <title>Whole-genome analyses of novel actinobacteria.</title>
        <authorList>
            <person name="Sahin N."/>
        </authorList>
    </citation>
    <scope>NUCLEOTIDE SEQUENCE</scope>
    <source>
        <strain evidence="8">YC537</strain>
    </source>
</reference>
<dbReference type="InterPro" id="IPR036259">
    <property type="entry name" value="MFS_trans_sf"/>
</dbReference>
<feature type="transmembrane region" description="Helical" evidence="6">
    <location>
        <begin position="52"/>
        <end position="77"/>
    </location>
</feature>
<comment type="caution">
    <text evidence="8">The sequence shown here is derived from an EMBL/GenBank/DDBJ whole genome shotgun (WGS) entry which is preliminary data.</text>
</comment>
<dbReference type="PROSITE" id="PS50850">
    <property type="entry name" value="MFS"/>
    <property type="match status" value="1"/>
</dbReference>
<dbReference type="Proteomes" id="UP000598297">
    <property type="component" value="Unassembled WGS sequence"/>
</dbReference>
<accession>A0A964XIT4</accession>
<gene>
    <name evidence="8" type="ORF">GUY60_02825</name>
</gene>
<dbReference type="PANTHER" id="PTHR43124">
    <property type="entry name" value="PURINE EFFLUX PUMP PBUE"/>
    <property type="match status" value="1"/>
</dbReference>
<dbReference type="PANTHER" id="PTHR43124:SF3">
    <property type="entry name" value="CHLORAMPHENICOL EFFLUX PUMP RV0191"/>
    <property type="match status" value="1"/>
</dbReference>
<feature type="transmembrane region" description="Helical" evidence="6">
    <location>
        <begin position="329"/>
        <end position="348"/>
    </location>
</feature>
<dbReference type="Gene3D" id="1.20.1250.20">
    <property type="entry name" value="MFS general substrate transporter like domains"/>
    <property type="match status" value="1"/>
</dbReference>
<evidence type="ECO:0000256" key="3">
    <source>
        <dbReference type="ARBA" id="ARBA00022692"/>
    </source>
</evidence>
<feature type="transmembrane region" description="Helical" evidence="6">
    <location>
        <begin position="147"/>
        <end position="166"/>
    </location>
</feature>
<evidence type="ECO:0000256" key="1">
    <source>
        <dbReference type="ARBA" id="ARBA00004651"/>
    </source>
</evidence>